<dbReference type="InterPro" id="IPR043129">
    <property type="entry name" value="ATPase_NBD"/>
</dbReference>
<comment type="similarity">
    <text evidence="1">Belongs to the actin family.</text>
</comment>
<keyword evidence="4" id="KW-1185">Reference proteome</keyword>
<evidence type="ECO:0000256" key="1">
    <source>
        <dbReference type="RuleBase" id="RU000487"/>
    </source>
</evidence>
<name>A0A4U0WVD7_9PEZI</name>
<accession>A0A4U0WVD7</accession>
<dbReference type="Gene3D" id="3.90.640.10">
    <property type="entry name" value="Actin, Chain A, domain 4"/>
    <property type="match status" value="2"/>
</dbReference>
<gene>
    <name evidence="3" type="ORF">B0A55_09263</name>
</gene>
<dbReference type="FunFam" id="3.30.420.40:FF:000232">
    <property type="entry name" value="Actin-related protein 8"/>
    <property type="match status" value="1"/>
</dbReference>
<dbReference type="CDD" id="cd10206">
    <property type="entry name" value="ASKHA_NBD_Arp8-like"/>
    <property type="match status" value="1"/>
</dbReference>
<evidence type="ECO:0000313" key="4">
    <source>
        <dbReference type="Proteomes" id="UP000309340"/>
    </source>
</evidence>
<dbReference type="Pfam" id="PF00022">
    <property type="entry name" value="Actin"/>
    <property type="match status" value="2"/>
</dbReference>
<dbReference type="Proteomes" id="UP000309340">
    <property type="component" value="Unassembled WGS sequence"/>
</dbReference>
<dbReference type="Gene3D" id="3.30.420.40">
    <property type="match status" value="3"/>
</dbReference>
<protein>
    <submittedName>
        <fullName evidence="3">Uncharacterized protein</fullName>
    </submittedName>
</protein>
<organism evidence="3 4">
    <name type="scientific">Friedmanniomyces simplex</name>
    <dbReference type="NCBI Taxonomy" id="329884"/>
    <lineage>
        <taxon>Eukaryota</taxon>
        <taxon>Fungi</taxon>
        <taxon>Dikarya</taxon>
        <taxon>Ascomycota</taxon>
        <taxon>Pezizomycotina</taxon>
        <taxon>Dothideomycetes</taxon>
        <taxon>Dothideomycetidae</taxon>
        <taxon>Mycosphaerellales</taxon>
        <taxon>Teratosphaeriaceae</taxon>
        <taxon>Friedmanniomyces</taxon>
    </lineage>
</organism>
<dbReference type="PANTHER" id="PTHR11937">
    <property type="entry name" value="ACTIN"/>
    <property type="match status" value="1"/>
</dbReference>
<evidence type="ECO:0000313" key="3">
    <source>
        <dbReference type="EMBL" id="TKA67614.1"/>
    </source>
</evidence>
<evidence type="ECO:0000256" key="2">
    <source>
        <dbReference type="SAM" id="MobiDB-lite"/>
    </source>
</evidence>
<reference evidence="3 4" key="1">
    <citation type="submission" date="2017-03" db="EMBL/GenBank/DDBJ databases">
        <title>Genomes of endolithic fungi from Antarctica.</title>
        <authorList>
            <person name="Coleine C."/>
            <person name="Masonjones S."/>
            <person name="Stajich J.E."/>
        </authorList>
    </citation>
    <scope>NUCLEOTIDE SEQUENCE [LARGE SCALE GENOMIC DNA]</scope>
    <source>
        <strain evidence="3 4">CCFEE 5184</strain>
    </source>
</reference>
<sequence>MVGKKSGRALFKEEGLQRTDNNMDFTTWPQVPMINQKNYYTSAVSMVGRKVLDGLRKGKKDLYALNVQYCRSEFLKRDDQALAVRLQQEAHLNARKKAAVDIDRARAQAAYDGIPYAETDLDLDEDVVMDDVGGENYGSKTIVIHIGSQNMRIGLATDALPKTIPMVIAKKADRSEAEDGEPRPKRIKLDASAPSEEWFGDEFAREYNVMAQDFKVSRRANKRRVLPNSRELVTKWNSTTPPEIIPEHSDPMRIDWTELPANPKAAPDFIVGAAALRIPEQSRPRYHLHWPIRHGWLNEKDYHNRNMLERDFFLIIEQSIKTELEIPHKKDWTQYSCVFIVPDLYEKVMVGKVLEELIRDFGFQRVCFLQESTAATFGAGYGTACIVDIGAQKTSISCVEDGMVMEDSRINLKYGGYDVTETFAKMMLFDRFNYSDFNLMRRHDFLLAEELKERFTTMSDENVSVQLFDFHLRAFGQKTRKYSFKLYDEGTLAPAGYFRPAIFDHSDKLAGRRTIVPRSVDLYNGHPNDPLSKAQMAVVLFVEKAIPSAVMAPPAQAARPLPTPLAPTPNKPRPLGLPSHINGDTDATPRSSPAASPPPEDLGTPHPTGDDPTPDDIGELKGAQPDTDLIDRSVPLMPLDSAILTSIHHATLPAHPTQNPNPETERRRRDLLGGIILIGGGSKTPQLSSSLETRLRQMMPQYPKEILVAMPPRELDPAVLVWKGGSIFGKLRMTNDSWIGGLEYDRLGSRILNYKCIWHW</sequence>
<dbReference type="EMBL" id="NAJQ01000559">
    <property type="protein sequence ID" value="TKA67614.1"/>
    <property type="molecule type" value="Genomic_DNA"/>
</dbReference>
<dbReference type="AlphaFoldDB" id="A0A4U0WVD7"/>
<feature type="region of interest" description="Disordered" evidence="2">
    <location>
        <begin position="556"/>
        <end position="631"/>
    </location>
</feature>
<comment type="caution">
    <text evidence="3">The sequence shown here is derived from an EMBL/GenBank/DDBJ whole genome shotgun (WGS) entry which is preliminary data.</text>
</comment>
<dbReference type="OrthoDB" id="5572108at2759"/>
<dbReference type="STRING" id="329884.A0A4U0WVD7"/>
<dbReference type="InterPro" id="IPR004000">
    <property type="entry name" value="Actin"/>
</dbReference>
<dbReference type="SUPFAM" id="SSF53067">
    <property type="entry name" value="Actin-like ATPase domain"/>
    <property type="match status" value="2"/>
</dbReference>
<feature type="compositionally biased region" description="Pro residues" evidence="2">
    <location>
        <begin position="561"/>
        <end position="572"/>
    </location>
</feature>
<dbReference type="SMART" id="SM00268">
    <property type="entry name" value="ACTIN"/>
    <property type="match status" value="1"/>
</dbReference>
<proteinExistence type="inferred from homology"/>